<evidence type="ECO:0000313" key="3">
    <source>
        <dbReference type="Proteomes" id="UP000727407"/>
    </source>
</evidence>
<keyword evidence="3" id="KW-1185">Reference proteome</keyword>
<sequence length="71" mass="7573">MDTSPCSLPHEGNRKTGGNFLSPIPHAPPPPTAPPPPHSLYCGSEVNCRAISLICTAEADKVHHLEYCTPL</sequence>
<comment type="caution">
    <text evidence="2">The sequence shown here is derived from an EMBL/GenBank/DDBJ whole genome shotgun (WGS) entry which is preliminary data.</text>
</comment>
<proteinExistence type="predicted"/>
<accession>A0A8J4WVJ8</accession>
<gene>
    <name evidence="2" type="ORF">DAT39_016834</name>
</gene>
<evidence type="ECO:0000313" key="2">
    <source>
        <dbReference type="EMBL" id="KAF5893459.1"/>
    </source>
</evidence>
<reference evidence="2" key="1">
    <citation type="submission" date="2020-07" db="EMBL/GenBank/DDBJ databases">
        <title>Clarias magur genome sequencing, assembly and annotation.</title>
        <authorList>
            <person name="Kushwaha B."/>
            <person name="Kumar R."/>
            <person name="Das P."/>
            <person name="Joshi C.G."/>
            <person name="Kumar D."/>
            <person name="Nagpure N.S."/>
            <person name="Pandey M."/>
            <person name="Agarwal S."/>
            <person name="Srivastava S."/>
            <person name="Singh M."/>
            <person name="Sahoo L."/>
            <person name="Jayasankar P."/>
            <person name="Meher P.K."/>
            <person name="Koringa P.G."/>
            <person name="Iquebal M.A."/>
            <person name="Das S.P."/>
            <person name="Bit A."/>
            <person name="Patnaik S."/>
            <person name="Patel N."/>
            <person name="Shah T.M."/>
            <person name="Hinsu A."/>
            <person name="Jena J.K."/>
        </authorList>
    </citation>
    <scope>NUCLEOTIDE SEQUENCE</scope>
    <source>
        <strain evidence="2">CIFAMagur01</strain>
        <tissue evidence="2">Testis</tissue>
    </source>
</reference>
<feature type="region of interest" description="Disordered" evidence="1">
    <location>
        <begin position="1"/>
        <end position="38"/>
    </location>
</feature>
<feature type="compositionally biased region" description="Pro residues" evidence="1">
    <location>
        <begin position="25"/>
        <end position="38"/>
    </location>
</feature>
<dbReference type="EMBL" id="QNUK01000434">
    <property type="protein sequence ID" value="KAF5893459.1"/>
    <property type="molecule type" value="Genomic_DNA"/>
</dbReference>
<name>A0A8J4WVJ8_CLAMG</name>
<dbReference type="Proteomes" id="UP000727407">
    <property type="component" value="Unassembled WGS sequence"/>
</dbReference>
<dbReference type="AlphaFoldDB" id="A0A8J4WVJ8"/>
<protein>
    <submittedName>
        <fullName evidence="2">Uncharacterized protein</fullName>
    </submittedName>
</protein>
<organism evidence="2 3">
    <name type="scientific">Clarias magur</name>
    <name type="common">Asian catfish</name>
    <name type="synonym">Macropteronotus magur</name>
    <dbReference type="NCBI Taxonomy" id="1594786"/>
    <lineage>
        <taxon>Eukaryota</taxon>
        <taxon>Metazoa</taxon>
        <taxon>Chordata</taxon>
        <taxon>Craniata</taxon>
        <taxon>Vertebrata</taxon>
        <taxon>Euteleostomi</taxon>
        <taxon>Actinopterygii</taxon>
        <taxon>Neopterygii</taxon>
        <taxon>Teleostei</taxon>
        <taxon>Ostariophysi</taxon>
        <taxon>Siluriformes</taxon>
        <taxon>Clariidae</taxon>
        <taxon>Clarias</taxon>
    </lineage>
</organism>
<evidence type="ECO:0000256" key="1">
    <source>
        <dbReference type="SAM" id="MobiDB-lite"/>
    </source>
</evidence>